<dbReference type="Proteomes" id="UP000010878">
    <property type="component" value="Chromosome"/>
</dbReference>
<dbReference type="OrthoDB" id="10182at2157"/>
<feature type="transmembrane region" description="Helical" evidence="1">
    <location>
        <begin position="184"/>
        <end position="200"/>
    </location>
</feature>
<keyword evidence="1" id="KW-0472">Membrane</keyword>
<dbReference type="PANTHER" id="PTHR14969">
    <property type="entry name" value="SPHINGOSINE-1-PHOSPHATE PHOSPHOHYDROLASE"/>
    <property type="match status" value="1"/>
</dbReference>
<feature type="domain" description="Phosphatidic acid phosphatase type 2/haloperoxidase" evidence="2">
    <location>
        <begin position="66"/>
        <end position="174"/>
    </location>
</feature>
<feature type="transmembrane region" description="Helical" evidence="1">
    <location>
        <begin position="159"/>
        <end position="177"/>
    </location>
</feature>
<organism evidence="3 4">
    <name type="scientific">Natronococcus occultus SP4</name>
    <dbReference type="NCBI Taxonomy" id="694430"/>
    <lineage>
        <taxon>Archaea</taxon>
        <taxon>Methanobacteriati</taxon>
        <taxon>Methanobacteriota</taxon>
        <taxon>Stenosarchaea group</taxon>
        <taxon>Halobacteria</taxon>
        <taxon>Halobacteriales</taxon>
        <taxon>Natrialbaceae</taxon>
        <taxon>Natronococcus</taxon>
    </lineage>
</organism>
<evidence type="ECO:0000259" key="2">
    <source>
        <dbReference type="SMART" id="SM00014"/>
    </source>
</evidence>
<evidence type="ECO:0000313" key="3">
    <source>
        <dbReference type="EMBL" id="AGB39025.1"/>
    </source>
</evidence>
<dbReference type="InterPro" id="IPR036938">
    <property type="entry name" value="PAP2/HPO_sf"/>
</dbReference>
<dbReference type="RefSeq" id="WP_015322464.1">
    <property type="nucleotide sequence ID" value="NC_019974.1"/>
</dbReference>
<sequence>MSRSLGVMETIRTAVPEWSLDAFAATTLLGDLVVVVPALALWYLLDVGATLRRANPDADSLCSDRTAVLVATVFGGLALVVALESVFALPRPPAEYHAISASEFGFPSGHTMAATVFWGAVAAWLSVGRRSVRYGLAGAIVAVVALSRLALGVHYLVDVVASVAFGVTYLVAVSRLTRGDPKRVFLAALVIALAALVLAGANDRAVLAAAGTAGASAGWWVLERQPVRRRVLETYARLV</sequence>
<evidence type="ECO:0000256" key="1">
    <source>
        <dbReference type="SAM" id="Phobius"/>
    </source>
</evidence>
<dbReference type="EMBL" id="CP003929">
    <property type="protein sequence ID" value="AGB39025.1"/>
    <property type="molecule type" value="Genomic_DNA"/>
</dbReference>
<keyword evidence="1" id="KW-1133">Transmembrane helix</keyword>
<keyword evidence="4" id="KW-1185">Reference proteome</keyword>
<evidence type="ECO:0000313" key="4">
    <source>
        <dbReference type="Proteomes" id="UP000010878"/>
    </source>
</evidence>
<dbReference type="Pfam" id="PF01569">
    <property type="entry name" value="PAP2"/>
    <property type="match status" value="1"/>
</dbReference>
<dbReference type="InterPro" id="IPR000326">
    <property type="entry name" value="PAP2/HPO"/>
</dbReference>
<keyword evidence="1" id="KW-0812">Transmembrane</keyword>
<name>L0K388_9EURY</name>
<dbReference type="AlphaFoldDB" id="L0K388"/>
<feature type="transmembrane region" description="Helical" evidence="1">
    <location>
        <begin position="206"/>
        <end position="222"/>
    </location>
</feature>
<proteinExistence type="predicted"/>
<dbReference type="Gene3D" id="1.20.144.10">
    <property type="entry name" value="Phosphatidic acid phosphatase type 2/haloperoxidase"/>
    <property type="match status" value="1"/>
</dbReference>
<protein>
    <submittedName>
        <fullName evidence="3">PAP2 family phosphatase</fullName>
    </submittedName>
</protein>
<feature type="transmembrane region" description="Helical" evidence="1">
    <location>
        <begin position="134"/>
        <end position="153"/>
    </location>
</feature>
<feature type="transmembrane region" description="Helical" evidence="1">
    <location>
        <begin position="22"/>
        <end position="45"/>
    </location>
</feature>
<feature type="transmembrane region" description="Helical" evidence="1">
    <location>
        <begin position="109"/>
        <end position="127"/>
    </location>
</feature>
<accession>L0K388</accession>
<dbReference type="HOGENOM" id="CLU_061498_0_0_2"/>
<gene>
    <name evidence="3" type="ORF">Natoc_3288</name>
</gene>
<reference evidence="3 4" key="1">
    <citation type="submission" date="2012-11" db="EMBL/GenBank/DDBJ databases">
        <title>FINISHED of Natronococcus occultus SP4, DSM 3396.</title>
        <authorList>
            <consortium name="DOE Joint Genome Institute"/>
            <person name="Eisen J."/>
            <person name="Huntemann M."/>
            <person name="Wei C.-L."/>
            <person name="Han J."/>
            <person name="Detter J.C."/>
            <person name="Han C."/>
            <person name="Tapia R."/>
            <person name="Chen A."/>
            <person name="Kyrpides N."/>
            <person name="Mavromatis K."/>
            <person name="Markowitz V."/>
            <person name="Szeto E."/>
            <person name="Ivanova N."/>
            <person name="Mikhailova N."/>
            <person name="Ovchinnikova G."/>
            <person name="Pagani I."/>
            <person name="Pati A."/>
            <person name="Goodwin L."/>
            <person name="Nordberg H.P."/>
            <person name="Cantor M.N."/>
            <person name="Hua S.X."/>
            <person name="Woyke T."/>
            <person name="Eisen J."/>
            <person name="Klenk H.-P."/>
            <person name="Klenk H.-P."/>
        </authorList>
    </citation>
    <scope>NUCLEOTIDE SEQUENCE [LARGE SCALE GENOMIC DNA]</scope>
    <source>
        <strain evidence="3 4">SP4</strain>
    </source>
</reference>
<dbReference type="SUPFAM" id="SSF48317">
    <property type="entry name" value="Acid phosphatase/Vanadium-dependent haloperoxidase"/>
    <property type="match status" value="1"/>
</dbReference>
<feature type="transmembrane region" description="Helical" evidence="1">
    <location>
        <begin position="66"/>
        <end position="89"/>
    </location>
</feature>
<dbReference type="PANTHER" id="PTHR14969:SF13">
    <property type="entry name" value="AT30094P"/>
    <property type="match status" value="1"/>
</dbReference>
<dbReference type="eggNOG" id="arCOG03058">
    <property type="taxonomic scope" value="Archaea"/>
</dbReference>
<dbReference type="STRING" id="694430.Natoc_3288"/>
<dbReference type="KEGG" id="nou:Natoc_3288"/>
<dbReference type="GeneID" id="14403675"/>
<dbReference type="SMART" id="SM00014">
    <property type="entry name" value="acidPPc"/>
    <property type="match status" value="1"/>
</dbReference>